<dbReference type="AlphaFoldDB" id="A0A1G8Y550"/>
<evidence type="ECO:0000313" key="5">
    <source>
        <dbReference type="Proteomes" id="UP000199305"/>
    </source>
</evidence>
<dbReference type="SUPFAM" id="SSF52540">
    <property type="entry name" value="P-loop containing nucleoside triphosphate hydrolases"/>
    <property type="match status" value="1"/>
</dbReference>
<dbReference type="SMART" id="SM00382">
    <property type="entry name" value="AAA"/>
    <property type="match status" value="1"/>
</dbReference>
<sequence>MNQQPLYLDKLTTDLLEPVSLQVKPGEIACLSGPSGSGKSRLLRAIADLDPHEGSVRLGDYTQAKVPAHHWRRMVMLVPAESAWWFDTVGEHMYTPQSATLQELGLEPEVMEWPVDRLSSGEKQRLALVRAVSCEPAALLLDEPTANLDPDTTRLVEHWLTGYIREREIPAFWVAHDSEQIERVGDQHLHIAGGRLEGH</sequence>
<dbReference type="Proteomes" id="UP000199305">
    <property type="component" value="Unassembled WGS sequence"/>
</dbReference>
<dbReference type="GO" id="GO:0005524">
    <property type="term" value="F:ATP binding"/>
    <property type="evidence" value="ECO:0007669"/>
    <property type="project" value="UniProtKB-KW"/>
</dbReference>
<dbReference type="PANTHER" id="PTHR43119:SF1">
    <property type="entry name" value="ABC TRANSPORTER DOMAIN-CONTAINING PROTEIN"/>
    <property type="match status" value="1"/>
</dbReference>
<protein>
    <submittedName>
        <fullName evidence="4">ABC transporter</fullName>
    </submittedName>
</protein>
<dbReference type="PROSITE" id="PS00211">
    <property type="entry name" value="ABC_TRANSPORTER_1"/>
    <property type="match status" value="1"/>
</dbReference>
<feature type="domain" description="ABC transporter" evidence="3">
    <location>
        <begin position="1"/>
        <end position="199"/>
    </location>
</feature>
<dbReference type="InterPro" id="IPR027417">
    <property type="entry name" value="P-loop_NTPase"/>
</dbReference>
<evidence type="ECO:0000313" key="4">
    <source>
        <dbReference type="EMBL" id="SDJ97926.1"/>
    </source>
</evidence>
<name>A0A1G8Y550_9GAMM</name>
<reference evidence="5" key="1">
    <citation type="submission" date="2016-10" db="EMBL/GenBank/DDBJ databases">
        <authorList>
            <person name="Varghese N."/>
            <person name="Submissions S."/>
        </authorList>
    </citation>
    <scope>NUCLEOTIDE SEQUENCE [LARGE SCALE GENOMIC DNA]</scope>
    <source>
        <strain evidence="5">CGMCC 1.10658</strain>
    </source>
</reference>
<keyword evidence="1" id="KW-0547">Nucleotide-binding</keyword>
<dbReference type="PANTHER" id="PTHR43119">
    <property type="entry name" value="ABC TRANSPORT PROTEIN ATP-BINDING COMPONENT-RELATED"/>
    <property type="match status" value="1"/>
</dbReference>
<dbReference type="STRING" id="658219.SAMN05216212_1362"/>
<dbReference type="Pfam" id="PF00005">
    <property type="entry name" value="ABC_tran"/>
    <property type="match status" value="1"/>
</dbReference>
<keyword evidence="5" id="KW-1185">Reference proteome</keyword>
<evidence type="ECO:0000259" key="3">
    <source>
        <dbReference type="PROSITE" id="PS50893"/>
    </source>
</evidence>
<dbReference type="InterPro" id="IPR003593">
    <property type="entry name" value="AAA+_ATPase"/>
</dbReference>
<keyword evidence="2" id="KW-0067">ATP-binding</keyword>
<evidence type="ECO:0000256" key="2">
    <source>
        <dbReference type="ARBA" id="ARBA00022840"/>
    </source>
</evidence>
<dbReference type="RefSeq" id="WP_091510508.1">
    <property type="nucleotide sequence ID" value="NZ_FNFH01000002.1"/>
</dbReference>
<dbReference type="InterPro" id="IPR003439">
    <property type="entry name" value="ABC_transporter-like_ATP-bd"/>
</dbReference>
<dbReference type="OrthoDB" id="4408248at2"/>
<dbReference type="PROSITE" id="PS50893">
    <property type="entry name" value="ABC_TRANSPORTER_2"/>
    <property type="match status" value="1"/>
</dbReference>
<organism evidence="4 5">
    <name type="scientific">Microbulbifer yueqingensis</name>
    <dbReference type="NCBI Taxonomy" id="658219"/>
    <lineage>
        <taxon>Bacteria</taxon>
        <taxon>Pseudomonadati</taxon>
        <taxon>Pseudomonadota</taxon>
        <taxon>Gammaproteobacteria</taxon>
        <taxon>Cellvibrionales</taxon>
        <taxon>Microbulbiferaceae</taxon>
        <taxon>Microbulbifer</taxon>
    </lineage>
</organism>
<proteinExistence type="predicted"/>
<dbReference type="Gene3D" id="3.40.50.300">
    <property type="entry name" value="P-loop containing nucleotide triphosphate hydrolases"/>
    <property type="match status" value="1"/>
</dbReference>
<dbReference type="EMBL" id="FNFH01000002">
    <property type="protein sequence ID" value="SDJ97926.1"/>
    <property type="molecule type" value="Genomic_DNA"/>
</dbReference>
<evidence type="ECO:0000256" key="1">
    <source>
        <dbReference type="ARBA" id="ARBA00022741"/>
    </source>
</evidence>
<dbReference type="GO" id="GO:0016887">
    <property type="term" value="F:ATP hydrolysis activity"/>
    <property type="evidence" value="ECO:0007669"/>
    <property type="project" value="InterPro"/>
</dbReference>
<accession>A0A1G8Y550</accession>
<dbReference type="InterPro" id="IPR017871">
    <property type="entry name" value="ABC_transporter-like_CS"/>
</dbReference>
<gene>
    <name evidence="4" type="ORF">SAMN05216212_1362</name>
</gene>